<dbReference type="EMBL" id="JAMSKV010000001">
    <property type="protein sequence ID" value="MCQ8277091.1"/>
    <property type="molecule type" value="Genomic_DNA"/>
</dbReference>
<evidence type="ECO:0000313" key="9">
    <source>
        <dbReference type="Proteomes" id="UP001524587"/>
    </source>
</evidence>
<evidence type="ECO:0000313" key="8">
    <source>
        <dbReference type="EMBL" id="MCQ8277091.1"/>
    </source>
</evidence>
<dbReference type="Proteomes" id="UP001524587">
    <property type="component" value="Unassembled WGS sequence"/>
</dbReference>
<keyword evidence="9" id="KW-1185">Reference proteome</keyword>
<sequence length="393" mass="40567">MSRVRGWCPDLFSPMRSGDGLLLRIKPRFGRIDATACNALAMLALRHGNGAVEITNRANLQFRGFSEASAAAFAEAALEHGLAHPDPALERRRNIMVSPLAGDDPLCAPDTRDLALVLEAALREPAFAHLPGKFGFLVDGGGVLPLSSVRADIALRAVPEGWRVEAGDTGLPCNGSDAAGIALQLALNLPPGERVSDGTALSARGRLSAAPIDAPDAIPPKAVGPIGTGLFGVGAAPGQFDAHALRRLAELSARFGDGVLRLSPFRSILAGGLDQAGMRAIPTVLSDLLIDPADPRLRTAACIGRPSCAQASVAAAADAARLAPLVPQGAVLHVSGCDKGCAHPGMTPLVLVGRDGGYDLVRNGRAKDQPVLCGIAPDDLAGTIQRFIECPPP</sequence>
<accession>A0ABT1W2J7</accession>
<proteinExistence type="predicted"/>
<comment type="caution">
    <text evidence="8">The sequence shown here is derived from an EMBL/GenBank/DDBJ whole genome shotgun (WGS) entry which is preliminary data.</text>
</comment>
<keyword evidence="2" id="KW-0349">Heme</keyword>
<keyword evidence="4" id="KW-0560">Oxidoreductase</keyword>
<dbReference type="Pfam" id="PF03460">
    <property type="entry name" value="NIR_SIR_ferr"/>
    <property type="match status" value="1"/>
</dbReference>
<dbReference type="SUPFAM" id="SSF56014">
    <property type="entry name" value="Nitrite and sulphite reductase 4Fe-4S domain-like"/>
    <property type="match status" value="2"/>
</dbReference>
<dbReference type="Gene3D" id="3.90.480.10">
    <property type="entry name" value="Sulfite Reductase Hemoprotein,Domain 2"/>
    <property type="match status" value="1"/>
</dbReference>
<dbReference type="InterPro" id="IPR005117">
    <property type="entry name" value="NiRdtase/SiRdtase_haem-b_fer"/>
</dbReference>
<reference evidence="8 9" key="1">
    <citation type="submission" date="2022-06" db="EMBL/GenBank/DDBJ databases">
        <title>Endosaccharibacter gen. nov., sp. nov., endophytic bacteria isolated from sugarcane.</title>
        <authorList>
            <person name="Pitiwittayakul N."/>
            <person name="Yukphan P."/>
            <person name="Charoenyingcharoen P."/>
            <person name="Tanasupawat S."/>
        </authorList>
    </citation>
    <scope>NUCLEOTIDE SEQUENCE [LARGE SCALE GENOMIC DNA]</scope>
    <source>
        <strain evidence="8 9">KSS8</strain>
    </source>
</reference>
<dbReference type="InterPro" id="IPR036136">
    <property type="entry name" value="Nit/Sulf_reduc_fer-like_dom_sf"/>
</dbReference>
<gene>
    <name evidence="8" type="ORF">NFI95_01325</name>
</gene>
<keyword evidence="1" id="KW-0004">4Fe-4S</keyword>
<organism evidence="8 9">
    <name type="scientific">Endosaccharibacter trunci</name>
    <dbReference type="NCBI Taxonomy" id="2812733"/>
    <lineage>
        <taxon>Bacteria</taxon>
        <taxon>Pseudomonadati</taxon>
        <taxon>Pseudomonadota</taxon>
        <taxon>Alphaproteobacteria</taxon>
        <taxon>Acetobacterales</taxon>
        <taxon>Acetobacteraceae</taxon>
        <taxon>Endosaccharibacter</taxon>
    </lineage>
</organism>
<evidence type="ECO:0000259" key="7">
    <source>
        <dbReference type="Pfam" id="PF03460"/>
    </source>
</evidence>
<evidence type="ECO:0000256" key="3">
    <source>
        <dbReference type="ARBA" id="ARBA00022723"/>
    </source>
</evidence>
<evidence type="ECO:0000256" key="5">
    <source>
        <dbReference type="ARBA" id="ARBA00023004"/>
    </source>
</evidence>
<dbReference type="PANTHER" id="PTHR32439:SF9">
    <property type="entry name" value="BLR3264 PROTEIN"/>
    <property type="match status" value="1"/>
</dbReference>
<protein>
    <submittedName>
        <fullName evidence="8">Precorrin-3B synthase</fullName>
    </submittedName>
</protein>
<dbReference type="InterPro" id="IPR045854">
    <property type="entry name" value="NO2/SO3_Rdtase_4Fe4S_sf"/>
</dbReference>
<evidence type="ECO:0000256" key="6">
    <source>
        <dbReference type="ARBA" id="ARBA00023014"/>
    </source>
</evidence>
<dbReference type="RefSeq" id="WP_422862533.1">
    <property type="nucleotide sequence ID" value="NZ_JAMSKV010000001.1"/>
</dbReference>
<keyword evidence="3" id="KW-0479">Metal-binding</keyword>
<keyword evidence="6" id="KW-0411">Iron-sulfur</keyword>
<name>A0ABT1W2J7_9PROT</name>
<dbReference type="Gene3D" id="3.30.413.10">
    <property type="entry name" value="Sulfite Reductase Hemoprotein, domain 1"/>
    <property type="match status" value="2"/>
</dbReference>
<dbReference type="InterPro" id="IPR051329">
    <property type="entry name" value="NIR_SIR_4Fe-4S"/>
</dbReference>
<evidence type="ECO:0000256" key="1">
    <source>
        <dbReference type="ARBA" id="ARBA00022485"/>
    </source>
</evidence>
<evidence type="ECO:0000256" key="4">
    <source>
        <dbReference type="ARBA" id="ARBA00023002"/>
    </source>
</evidence>
<dbReference type="PANTHER" id="PTHR32439">
    <property type="entry name" value="FERREDOXIN--NITRITE REDUCTASE, CHLOROPLASTIC"/>
    <property type="match status" value="1"/>
</dbReference>
<feature type="domain" description="Nitrite/Sulfite reductase ferredoxin-like" evidence="7">
    <location>
        <begin position="14"/>
        <end position="79"/>
    </location>
</feature>
<keyword evidence="5" id="KW-0408">Iron</keyword>
<evidence type="ECO:0000256" key="2">
    <source>
        <dbReference type="ARBA" id="ARBA00022617"/>
    </source>
</evidence>
<dbReference type="SUPFAM" id="SSF55124">
    <property type="entry name" value="Nitrite/Sulfite reductase N-terminal domain-like"/>
    <property type="match status" value="2"/>
</dbReference>